<feature type="domain" description="DUF4139" evidence="2">
    <location>
        <begin position="211"/>
        <end position="579"/>
    </location>
</feature>
<evidence type="ECO:0000259" key="3">
    <source>
        <dbReference type="Pfam" id="PF13600"/>
    </source>
</evidence>
<dbReference type="PANTHER" id="PTHR31005:SF8">
    <property type="entry name" value="DUF4139 DOMAIN-CONTAINING PROTEIN"/>
    <property type="match status" value="1"/>
</dbReference>
<reference evidence="4 5" key="1">
    <citation type="journal article" date="2020" name="ISME J.">
        <title>Uncovering the hidden diversity of litter-decomposition mechanisms in mushroom-forming fungi.</title>
        <authorList>
            <person name="Floudas D."/>
            <person name="Bentzer J."/>
            <person name="Ahren D."/>
            <person name="Johansson T."/>
            <person name="Persson P."/>
            <person name="Tunlid A."/>
        </authorList>
    </citation>
    <scope>NUCLEOTIDE SEQUENCE [LARGE SCALE GENOMIC DNA]</scope>
    <source>
        <strain evidence="4 5">CBS 661.87</strain>
    </source>
</reference>
<dbReference type="InterPro" id="IPR025554">
    <property type="entry name" value="DUF4140"/>
</dbReference>
<sequence>MATSNAGASAEHPPPFQVVNALELVSTEHSKITGVSVYSGRAEITRAFRFNVKTGQNQVTVNGLPNMLDQDSLRVEGRGAATIHDVTISRIPPPEAPTTSAALSSLVSKRERTLKALERCKKAVASLESYLATMHVQHIDTTQLGKVVKEYDATAEELDNRMLELEGQLAGMDKEVEEEKSKLAGPKRNDKLNIRAVIGVFADVEGEVEIALIYAVHGATWNAGYDIRVDMHTKEEPVTLIYKAAITQSTGEDWADIPLTLETATPTFGVGVPTLDTWNLSLYRAQFKSQMLAYGAPPMASASVAPMAAKVRRMVSRETSEVERGQTVAHRELQVSSKGNVSATFEVPGLITIPSDNAAHNVTIAELKLGATMSWVCVPKKDTKTHLSAKIKNASQYTLLRGTGSVYVDGSFISRSEVPPVSPDESFDCPLGLDPSIRVTYPPRTKKLSQSGFYTKTATHVFTQHVTVFNTKPTPAEGVRIVEQVPVSEDAQIHVTLVSPALARDGSSSGGGGGSGGKEGARMVTVAKGVSAMWEGAEGAEPDLDLDSALGRNGKFCWVCTVPPQGKINLVLQWEVAAPARTEVVGLNEWV</sequence>
<proteinExistence type="predicted"/>
<dbReference type="Pfam" id="PF13600">
    <property type="entry name" value="DUF4140"/>
    <property type="match status" value="1"/>
</dbReference>
<dbReference type="OrthoDB" id="10068793at2759"/>
<gene>
    <name evidence="4" type="ORF">D9615_010435</name>
</gene>
<evidence type="ECO:0000313" key="5">
    <source>
        <dbReference type="Proteomes" id="UP000565441"/>
    </source>
</evidence>
<evidence type="ECO:0008006" key="6">
    <source>
        <dbReference type="Google" id="ProtNLM"/>
    </source>
</evidence>
<name>A0A8H5LTM6_9AGAR</name>
<dbReference type="Proteomes" id="UP000565441">
    <property type="component" value="Unassembled WGS sequence"/>
</dbReference>
<organism evidence="4 5">
    <name type="scientific">Tricholomella constricta</name>
    <dbReference type="NCBI Taxonomy" id="117010"/>
    <lineage>
        <taxon>Eukaryota</taxon>
        <taxon>Fungi</taxon>
        <taxon>Dikarya</taxon>
        <taxon>Basidiomycota</taxon>
        <taxon>Agaricomycotina</taxon>
        <taxon>Agaricomycetes</taxon>
        <taxon>Agaricomycetidae</taxon>
        <taxon>Agaricales</taxon>
        <taxon>Tricholomatineae</taxon>
        <taxon>Lyophyllaceae</taxon>
        <taxon>Tricholomella</taxon>
    </lineage>
</organism>
<protein>
    <recommendedName>
        <fullName evidence="6">Mucoidy inhibitor A</fullName>
    </recommendedName>
</protein>
<comment type="caution">
    <text evidence="4">The sequence shown here is derived from an EMBL/GenBank/DDBJ whole genome shotgun (WGS) entry which is preliminary data.</text>
</comment>
<dbReference type="InterPro" id="IPR037291">
    <property type="entry name" value="DUF4139"/>
</dbReference>
<feature type="coiled-coil region" evidence="1">
    <location>
        <begin position="148"/>
        <end position="182"/>
    </location>
</feature>
<evidence type="ECO:0000259" key="2">
    <source>
        <dbReference type="Pfam" id="PF13598"/>
    </source>
</evidence>
<keyword evidence="5" id="KW-1185">Reference proteome</keyword>
<dbReference type="PANTHER" id="PTHR31005">
    <property type="entry name" value="DUF4139 DOMAIN-CONTAINING PROTEIN"/>
    <property type="match status" value="1"/>
</dbReference>
<accession>A0A8H5LTM6</accession>
<evidence type="ECO:0000256" key="1">
    <source>
        <dbReference type="SAM" id="Coils"/>
    </source>
</evidence>
<keyword evidence="1" id="KW-0175">Coiled coil</keyword>
<dbReference type="Pfam" id="PF13598">
    <property type="entry name" value="DUF4139"/>
    <property type="match status" value="1"/>
</dbReference>
<dbReference type="EMBL" id="JAACJP010000057">
    <property type="protein sequence ID" value="KAF5369113.1"/>
    <property type="molecule type" value="Genomic_DNA"/>
</dbReference>
<dbReference type="InterPro" id="IPR011935">
    <property type="entry name" value="CHP02231"/>
</dbReference>
<dbReference type="NCBIfam" id="TIGR02231">
    <property type="entry name" value="mucoidy inhibitor MuiA family protein"/>
    <property type="match status" value="1"/>
</dbReference>
<feature type="domain" description="DUF4140" evidence="3">
    <location>
        <begin position="35"/>
        <end position="132"/>
    </location>
</feature>
<evidence type="ECO:0000313" key="4">
    <source>
        <dbReference type="EMBL" id="KAF5369113.1"/>
    </source>
</evidence>
<dbReference type="AlphaFoldDB" id="A0A8H5LTM6"/>